<protein>
    <submittedName>
        <fullName evidence="2">Uncharacterized protein</fullName>
    </submittedName>
</protein>
<accession>A0A2T8IGY0</accession>
<dbReference type="Proteomes" id="UP000243499">
    <property type="component" value="Chromosome 6"/>
</dbReference>
<dbReference type="EMBL" id="CM008051">
    <property type="protein sequence ID" value="PVH36930.1"/>
    <property type="molecule type" value="Genomic_DNA"/>
</dbReference>
<organism evidence="2">
    <name type="scientific">Panicum hallii</name>
    <dbReference type="NCBI Taxonomy" id="206008"/>
    <lineage>
        <taxon>Eukaryota</taxon>
        <taxon>Viridiplantae</taxon>
        <taxon>Streptophyta</taxon>
        <taxon>Embryophyta</taxon>
        <taxon>Tracheophyta</taxon>
        <taxon>Spermatophyta</taxon>
        <taxon>Magnoliopsida</taxon>
        <taxon>Liliopsida</taxon>
        <taxon>Poales</taxon>
        <taxon>Poaceae</taxon>
        <taxon>PACMAD clade</taxon>
        <taxon>Panicoideae</taxon>
        <taxon>Panicodae</taxon>
        <taxon>Paniceae</taxon>
        <taxon>Panicinae</taxon>
        <taxon>Panicum</taxon>
        <taxon>Panicum sect. Panicum</taxon>
    </lineage>
</organism>
<evidence type="ECO:0000313" key="2">
    <source>
        <dbReference type="EMBL" id="PVH36930.1"/>
    </source>
</evidence>
<feature type="region of interest" description="Disordered" evidence="1">
    <location>
        <begin position="132"/>
        <end position="159"/>
    </location>
</feature>
<dbReference type="AlphaFoldDB" id="A0A2T8IGY0"/>
<dbReference type="Gramene" id="PVH36930">
    <property type="protein sequence ID" value="PVH36930"/>
    <property type="gene ID" value="PAHAL_6G200800"/>
</dbReference>
<evidence type="ECO:0000256" key="1">
    <source>
        <dbReference type="SAM" id="MobiDB-lite"/>
    </source>
</evidence>
<sequence length="159" mass="17353">MTALVVGSAKKIKAPALRPVGWRRPRGRWLETCDGAVGEKRRPNSDPKHWREMPMRRRPRWGCGLGRRCVVRWGGERPERERTCPAAARREGGGAARLGRRRGCGSTAERRPVGRLGALGVPRVAGSRWDGATAAARWGGERPEGRGGARGRAAGCSEQ</sequence>
<name>A0A2T8IGY0_9POAL</name>
<gene>
    <name evidence="2" type="ORF">PAHAL_6G200800</name>
</gene>
<feature type="region of interest" description="Disordered" evidence="1">
    <location>
        <begin position="88"/>
        <end position="110"/>
    </location>
</feature>
<proteinExistence type="predicted"/>
<reference evidence="2" key="1">
    <citation type="submission" date="2018-04" db="EMBL/GenBank/DDBJ databases">
        <title>WGS assembly of Panicum hallii.</title>
        <authorList>
            <person name="Lovell J."/>
            <person name="Jenkins J."/>
            <person name="Lowry D."/>
            <person name="Mamidi S."/>
            <person name="Sreedasyam A."/>
            <person name="Weng X."/>
            <person name="Barry K."/>
            <person name="Bonette J."/>
            <person name="Campitelli B."/>
            <person name="Daum C."/>
            <person name="Gordon S."/>
            <person name="Gould B."/>
            <person name="Lipzen A."/>
            <person name="Macqueen A."/>
            <person name="Palacio-Mejia J."/>
            <person name="Plott C."/>
            <person name="Shakirov E."/>
            <person name="Shu S."/>
            <person name="Yoshinaga Y."/>
            <person name="Zane M."/>
            <person name="Rokhsar D."/>
            <person name="Grimwood J."/>
            <person name="Schmutz J."/>
            <person name="Juenger T."/>
        </authorList>
    </citation>
    <scope>NUCLEOTIDE SEQUENCE [LARGE SCALE GENOMIC DNA]</scope>
    <source>
        <strain evidence="2">FIL2</strain>
    </source>
</reference>